<comment type="caution">
    <text evidence="2">The sequence shown here is derived from an EMBL/GenBank/DDBJ whole genome shotgun (WGS) entry which is preliminary data.</text>
</comment>
<gene>
    <name evidence="2" type="ORF">EV385_1748</name>
</gene>
<organism evidence="2 3">
    <name type="scientific">Krasilnikovia cinnamomea</name>
    <dbReference type="NCBI Taxonomy" id="349313"/>
    <lineage>
        <taxon>Bacteria</taxon>
        <taxon>Bacillati</taxon>
        <taxon>Actinomycetota</taxon>
        <taxon>Actinomycetes</taxon>
        <taxon>Micromonosporales</taxon>
        <taxon>Micromonosporaceae</taxon>
        <taxon>Krasilnikovia</taxon>
    </lineage>
</organism>
<feature type="region of interest" description="Disordered" evidence="1">
    <location>
        <begin position="87"/>
        <end position="112"/>
    </location>
</feature>
<dbReference type="Proteomes" id="UP000292564">
    <property type="component" value="Unassembled WGS sequence"/>
</dbReference>
<dbReference type="RefSeq" id="WP_242624780.1">
    <property type="nucleotide sequence ID" value="NZ_SHKY01000001.1"/>
</dbReference>
<keyword evidence="3" id="KW-1185">Reference proteome</keyword>
<evidence type="ECO:0000313" key="3">
    <source>
        <dbReference type="Proteomes" id="UP000292564"/>
    </source>
</evidence>
<reference evidence="2 3" key="1">
    <citation type="submission" date="2019-02" db="EMBL/GenBank/DDBJ databases">
        <title>Sequencing the genomes of 1000 actinobacteria strains.</title>
        <authorList>
            <person name="Klenk H.-P."/>
        </authorList>
    </citation>
    <scope>NUCLEOTIDE SEQUENCE [LARGE SCALE GENOMIC DNA]</scope>
    <source>
        <strain evidence="2 3">DSM 45162</strain>
    </source>
</reference>
<accession>A0A4Q7ZIN9</accession>
<evidence type="ECO:0000313" key="2">
    <source>
        <dbReference type="EMBL" id="RZU49989.1"/>
    </source>
</evidence>
<protein>
    <submittedName>
        <fullName evidence="2">Uncharacterized protein</fullName>
    </submittedName>
</protein>
<dbReference type="AlphaFoldDB" id="A0A4Q7ZIN9"/>
<proteinExistence type="predicted"/>
<name>A0A4Q7ZIN9_9ACTN</name>
<dbReference type="EMBL" id="SHKY01000001">
    <property type="protein sequence ID" value="RZU49989.1"/>
    <property type="molecule type" value="Genomic_DNA"/>
</dbReference>
<sequence>MSSLPDAERDASEVVRALAGLAALIRRYGIESGDEAGLLLTLAEDGGAAAERVVAYLQALRGPGDGVAALVPPTIGPWREWVPPRGHLFGARDGVTRPDGVPNQPRRSDPGE</sequence>
<evidence type="ECO:0000256" key="1">
    <source>
        <dbReference type="SAM" id="MobiDB-lite"/>
    </source>
</evidence>